<sequence length="266" mass="30550">MGEMVENGLKTGRIISQTALKAAAQAVQIEYDNFSNTNERDEEIMVISGSRRGPRRTSRRYVQPHQVFHDPLKHYYPLPNPPYFVDPSQYVAQPLNHPRKRARVSQNLHPPPQNFQVPYNPHPSQGYRKKQKLKDSFTPIGESYASLFEKLKQHGMIAPIPPNQVDRRARSFDSSKWCEYHSNALRHNVENCRDLKREIERTIRENLIQDSGTQNITLHPLHEEAHLVGMMPGDIRYENPRGNLLIEVEDTDADSGHGNMDAKLSG</sequence>
<dbReference type="RefSeq" id="XP_016437815.1">
    <property type="nucleotide sequence ID" value="XM_016582329.1"/>
</dbReference>
<organism evidence="1">
    <name type="scientific">Nicotiana tabacum</name>
    <name type="common">Common tobacco</name>
    <dbReference type="NCBI Taxonomy" id="4097"/>
    <lineage>
        <taxon>Eukaryota</taxon>
        <taxon>Viridiplantae</taxon>
        <taxon>Streptophyta</taxon>
        <taxon>Embryophyta</taxon>
        <taxon>Tracheophyta</taxon>
        <taxon>Spermatophyta</taxon>
        <taxon>Magnoliopsida</taxon>
        <taxon>eudicotyledons</taxon>
        <taxon>Gunneridae</taxon>
        <taxon>Pentapetalae</taxon>
        <taxon>asterids</taxon>
        <taxon>lamiids</taxon>
        <taxon>Solanales</taxon>
        <taxon>Solanaceae</taxon>
        <taxon>Nicotianoideae</taxon>
        <taxon>Nicotianeae</taxon>
        <taxon>Nicotiana</taxon>
    </lineage>
</organism>
<evidence type="ECO:0000313" key="1">
    <source>
        <dbReference type="RefSeq" id="XP_016437815.1"/>
    </source>
</evidence>
<dbReference type="AlphaFoldDB" id="A0A1S3XD10"/>
<reference evidence="1" key="1">
    <citation type="submission" date="2025-08" db="UniProtKB">
        <authorList>
            <consortium name="RefSeq"/>
        </authorList>
    </citation>
    <scope>IDENTIFICATION</scope>
</reference>
<name>A0A1S3XD10_TOBAC</name>
<protein>
    <submittedName>
        <fullName evidence="1">Uncharacterized protein</fullName>
    </submittedName>
</protein>
<dbReference type="PaxDb" id="4097-A0A1S3XD10"/>
<proteinExistence type="predicted"/>
<dbReference type="PANTHER" id="PTHR32108">
    <property type="entry name" value="DNA-DIRECTED RNA POLYMERASE SUBUNIT ALPHA"/>
    <property type="match status" value="1"/>
</dbReference>
<dbReference type="OrthoDB" id="1301501at2759"/>
<accession>A0A1S3XD10</accession>
<gene>
    <name evidence="1" type="primary">LOC107763830</name>
</gene>
<dbReference type="KEGG" id="nta:107763830"/>
<dbReference type="PANTHER" id="PTHR32108:SF9">
    <property type="entry name" value="REVERSE TRANSCRIPTASE RNASE H-LIKE DOMAIN-CONTAINING PROTEIN"/>
    <property type="match status" value="1"/>
</dbReference>